<evidence type="ECO:0000256" key="6">
    <source>
        <dbReference type="SAM" id="Phobius"/>
    </source>
</evidence>
<dbReference type="Gene3D" id="3.30.70.120">
    <property type="match status" value="1"/>
</dbReference>
<keyword evidence="2" id="KW-1003">Cell membrane</keyword>
<feature type="transmembrane region" description="Helical" evidence="6">
    <location>
        <begin position="12"/>
        <end position="37"/>
    </location>
</feature>
<proteinExistence type="predicted"/>
<dbReference type="CDD" id="cd16380">
    <property type="entry name" value="YitT_C"/>
    <property type="match status" value="1"/>
</dbReference>
<accession>W6N761</accession>
<evidence type="ECO:0000259" key="7">
    <source>
        <dbReference type="Pfam" id="PF10035"/>
    </source>
</evidence>
<sequence>MLKSFVIKKNIIYYYIIQYLQVIIGCILIALAFNLFLKPNNIASGGIVGLSLLINRLFGIEPAVVQWCANIPLFLIGLIILGKRFTVNTILGSLILPLFILLTSNLKAITLSPFLGCIYGGIISGIGLGLVFKGHASTGGTSIIAKIVNKYTPLSIGNCQGIIDGFVVIASAYVFDIEKALYAIITLFITSKSIDMIQLGFSGSKVAFVISDKSEIIKDAILKNLDRGITKLSGFGGYTDRKLTVLVVVMDQSEVNKFKDLVKNIDPGAFIIISDTHEVLGQGFNLSRKPKN</sequence>
<evidence type="ECO:0000256" key="4">
    <source>
        <dbReference type="ARBA" id="ARBA00022989"/>
    </source>
</evidence>
<evidence type="ECO:0000313" key="9">
    <source>
        <dbReference type="Proteomes" id="UP000019482"/>
    </source>
</evidence>
<dbReference type="PIRSF" id="PIRSF006483">
    <property type="entry name" value="Membrane_protein_YitT"/>
    <property type="match status" value="1"/>
</dbReference>
<organism evidence="8 9">
    <name type="scientific">Clostridium tyrobutyricum DIVETGP</name>
    <dbReference type="NCBI Taxonomy" id="1408889"/>
    <lineage>
        <taxon>Bacteria</taxon>
        <taxon>Bacillati</taxon>
        <taxon>Bacillota</taxon>
        <taxon>Clostridia</taxon>
        <taxon>Eubacteriales</taxon>
        <taxon>Clostridiaceae</taxon>
        <taxon>Clostridium</taxon>
    </lineage>
</organism>
<feature type="transmembrane region" description="Helical" evidence="6">
    <location>
        <begin position="57"/>
        <end position="78"/>
    </location>
</feature>
<keyword evidence="5 6" id="KW-0472">Membrane</keyword>
<evidence type="ECO:0000256" key="1">
    <source>
        <dbReference type="ARBA" id="ARBA00004651"/>
    </source>
</evidence>
<dbReference type="Proteomes" id="UP000019482">
    <property type="component" value="Unassembled WGS sequence"/>
</dbReference>
<keyword evidence="9" id="KW-1185">Reference proteome</keyword>
<keyword evidence="3 6" id="KW-0812">Transmembrane</keyword>
<evidence type="ECO:0000256" key="2">
    <source>
        <dbReference type="ARBA" id="ARBA00022475"/>
    </source>
</evidence>
<comment type="caution">
    <text evidence="8">The sequence shown here is derived from an EMBL/GenBank/DDBJ whole genome shotgun (WGS) entry which is preliminary data.</text>
</comment>
<dbReference type="Pfam" id="PF02588">
    <property type="entry name" value="YitT_membrane"/>
    <property type="match status" value="1"/>
</dbReference>
<protein>
    <recommendedName>
        <fullName evidence="7">DUF2179 domain-containing protein</fullName>
    </recommendedName>
</protein>
<dbReference type="OrthoDB" id="3180973at2"/>
<dbReference type="InterPro" id="IPR015867">
    <property type="entry name" value="N-reg_PII/ATP_PRibTrfase_C"/>
</dbReference>
<reference evidence="8 9" key="1">
    <citation type="journal article" date="2015" name="Genome Announc.">
        <title>Draft Genome Sequence of Clostridium tyrobutyricum Strain DIVETGP, Isolated from Cow's Milk for Grana Padano Production.</title>
        <authorList>
            <person name="Soggiu A."/>
            <person name="Piras C."/>
            <person name="Gaiarsa S."/>
            <person name="Sassera D."/>
            <person name="Roncada P."/>
            <person name="Bendixen E."/>
            <person name="Brasca M."/>
            <person name="Bonizzi L."/>
        </authorList>
    </citation>
    <scope>NUCLEOTIDE SEQUENCE [LARGE SCALE GENOMIC DNA]</scope>
    <source>
        <strain evidence="8 9">DIVETGP</strain>
    </source>
</reference>
<dbReference type="PROSITE" id="PS51257">
    <property type="entry name" value="PROKAR_LIPOPROTEIN"/>
    <property type="match status" value="1"/>
</dbReference>
<evidence type="ECO:0000256" key="5">
    <source>
        <dbReference type="ARBA" id="ARBA00023136"/>
    </source>
</evidence>
<dbReference type="RefSeq" id="WP_017895124.1">
    <property type="nucleotide sequence ID" value="NZ_CBXI010000040.1"/>
</dbReference>
<dbReference type="InterPro" id="IPR051461">
    <property type="entry name" value="UPF0750_membrane"/>
</dbReference>
<dbReference type="InterPro" id="IPR003740">
    <property type="entry name" value="YitT"/>
</dbReference>
<name>W6N761_CLOTY</name>
<dbReference type="Pfam" id="PF10035">
    <property type="entry name" value="DUF2179"/>
    <property type="match status" value="1"/>
</dbReference>
<dbReference type="AlphaFoldDB" id="W6N761"/>
<evidence type="ECO:0000313" key="8">
    <source>
        <dbReference type="EMBL" id="CDL92271.1"/>
    </source>
</evidence>
<feature type="transmembrane region" description="Helical" evidence="6">
    <location>
        <begin position="108"/>
        <end position="132"/>
    </location>
</feature>
<dbReference type="PANTHER" id="PTHR33545">
    <property type="entry name" value="UPF0750 MEMBRANE PROTEIN YITT-RELATED"/>
    <property type="match status" value="1"/>
</dbReference>
<feature type="transmembrane region" description="Helical" evidence="6">
    <location>
        <begin position="85"/>
        <end position="102"/>
    </location>
</feature>
<dbReference type="PANTHER" id="PTHR33545:SF9">
    <property type="entry name" value="UPF0750 MEMBRANE PROTEIN YITE"/>
    <property type="match status" value="1"/>
</dbReference>
<dbReference type="GO" id="GO:0005886">
    <property type="term" value="C:plasma membrane"/>
    <property type="evidence" value="ECO:0007669"/>
    <property type="project" value="UniProtKB-SubCell"/>
</dbReference>
<comment type="subcellular location">
    <subcellularLocation>
        <location evidence="1">Cell membrane</location>
        <topology evidence="1">Multi-pass membrane protein</topology>
    </subcellularLocation>
</comment>
<dbReference type="InterPro" id="IPR019264">
    <property type="entry name" value="DUF2179"/>
</dbReference>
<dbReference type="GeneID" id="29420405"/>
<gene>
    <name evidence="8" type="ORF">CTDIVETGP_2341</name>
</gene>
<keyword evidence="4 6" id="KW-1133">Transmembrane helix</keyword>
<evidence type="ECO:0000256" key="3">
    <source>
        <dbReference type="ARBA" id="ARBA00022692"/>
    </source>
</evidence>
<feature type="domain" description="DUF2179" evidence="7">
    <location>
        <begin position="227"/>
        <end position="281"/>
    </location>
</feature>
<dbReference type="EMBL" id="CBXI010000040">
    <property type="protein sequence ID" value="CDL92271.1"/>
    <property type="molecule type" value="Genomic_DNA"/>
</dbReference>